<feature type="transmembrane region" description="Helical" evidence="9">
    <location>
        <begin position="6"/>
        <end position="29"/>
    </location>
</feature>
<proteinExistence type="inferred from homology"/>
<sequence length="287" mass="29709">MAGVFFINVLIHGLGWASIYTLIAVGFSLIFSASRIINLSQGEFVMLGGLLGFTLYSLGIPIWAVPVIAALGVAGVGIILDGVAIRPASGASPTSLIIITIAISIVLKSTAALIWGPDSFRIPDFFPNAVIGSSAIRIDPQYLLVMVVCGLSILTLSLFLKKTRLGRSIRACSMDPIGATLVGVSPHRMRMLSFCISGGLGGMIGTLITPIFYARFDCGLSLGLQGFAAAVLGGRGSIRGAVAGGIIIGLAEAMGASVASSYKDIIAPILMILVLYVRPQGILGGRT</sequence>
<dbReference type="PANTHER" id="PTHR11795:SF450">
    <property type="entry name" value="ABC TRANSPORTER PERMEASE PROTEIN"/>
    <property type="match status" value="1"/>
</dbReference>
<protein>
    <submittedName>
        <fullName evidence="10">Branched-chain amino acid ABC transporter permease</fullName>
    </submittedName>
</protein>
<evidence type="ECO:0000256" key="8">
    <source>
        <dbReference type="ARBA" id="ARBA00037998"/>
    </source>
</evidence>
<feature type="transmembrane region" description="Helical" evidence="9">
    <location>
        <begin position="241"/>
        <end position="259"/>
    </location>
</feature>
<reference evidence="10 11" key="1">
    <citation type="submission" date="2019-03" db="EMBL/GenBank/DDBJ databases">
        <title>Metabolic potential of uncultured bacteria and archaea associated with petroleum seepage in deep-sea sediments.</title>
        <authorList>
            <person name="Dong X."/>
            <person name="Hubert C."/>
        </authorList>
    </citation>
    <scope>NUCLEOTIDE SEQUENCE [LARGE SCALE GENOMIC DNA]</scope>
    <source>
        <strain evidence="10">E29_bin78</strain>
    </source>
</reference>
<evidence type="ECO:0000313" key="10">
    <source>
        <dbReference type="EMBL" id="TET43339.1"/>
    </source>
</evidence>
<evidence type="ECO:0000313" key="11">
    <source>
        <dbReference type="Proteomes" id="UP000320679"/>
    </source>
</evidence>
<keyword evidence="6 9" id="KW-1133">Transmembrane helix</keyword>
<evidence type="ECO:0000256" key="4">
    <source>
        <dbReference type="ARBA" id="ARBA00022692"/>
    </source>
</evidence>
<gene>
    <name evidence="10" type="ORF">E3J59_06665</name>
</gene>
<dbReference type="EMBL" id="SOJK01000276">
    <property type="protein sequence ID" value="TET43339.1"/>
    <property type="molecule type" value="Genomic_DNA"/>
</dbReference>
<evidence type="ECO:0000256" key="7">
    <source>
        <dbReference type="ARBA" id="ARBA00023136"/>
    </source>
</evidence>
<keyword evidence="3" id="KW-1003">Cell membrane</keyword>
<evidence type="ECO:0000256" key="9">
    <source>
        <dbReference type="SAM" id="Phobius"/>
    </source>
</evidence>
<feature type="transmembrane region" description="Helical" evidence="9">
    <location>
        <begin position="191"/>
        <end position="213"/>
    </location>
</feature>
<dbReference type="Pfam" id="PF02653">
    <property type="entry name" value="BPD_transp_2"/>
    <property type="match status" value="1"/>
</dbReference>
<evidence type="ECO:0000256" key="6">
    <source>
        <dbReference type="ARBA" id="ARBA00022989"/>
    </source>
</evidence>
<keyword evidence="4 9" id="KW-0812">Transmembrane</keyword>
<dbReference type="InterPro" id="IPR052157">
    <property type="entry name" value="BCAA_transport_permease"/>
</dbReference>
<feature type="transmembrane region" description="Helical" evidence="9">
    <location>
        <begin position="265"/>
        <end position="283"/>
    </location>
</feature>
<dbReference type="AlphaFoldDB" id="A0A523ULR4"/>
<keyword evidence="7 9" id="KW-0472">Membrane</keyword>
<feature type="transmembrane region" description="Helical" evidence="9">
    <location>
        <begin position="62"/>
        <end position="84"/>
    </location>
</feature>
<dbReference type="InterPro" id="IPR001851">
    <property type="entry name" value="ABC_transp_permease"/>
</dbReference>
<keyword evidence="2" id="KW-0813">Transport</keyword>
<evidence type="ECO:0000256" key="3">
    <source>
        <dbReference type="ARBA" id="ARBA00022475"/>
    </source>
</evidence>
<comment type="subcellular location">
    <subcellularLocation>
        <location evidence="1">Cell membrane</location>
        <topology evidence="1">Multi-pass membrane protein</topology>
    </subcellularLocation>
</comment>
<organism evidence="10 11">
    <name type="scientific">Aerophobetes bacterium</name>
    <dbReference type="NCBI Taxonomy" id="2030807"/>
    <lineage>
        <taxon>Bacteria</taxon>
        <taxon>Candidatus Aerophobota</taxon>
    </lineage>
</organism>
<dbReference type="GO" id="GO:0005886">
    <property type="term" value="C:plasma membrane"/>
    <property type="evidence" value="ECO:0007669"/>
    <property type="project" value="UniProtKB-SubCell"/>
</dbReference>
<dbReference type="CDD" id="cd06582">
    <property type="entry name" value="TM_PBP1_LivH_like"/>
    <property type="match status" value="1"/>
</dbReference>
<feature type="transmembrane region" description="Helical" evidence="9">
    <location>
        <begin position="142"/>
        <end position="160"/>
    </location>
</feature>
<comment type="similarity">
    <text evidence="8">Belongs to the binding-protein-dependent transport system permease family. LivHM subfamily.</text>
</comment>
<feature type="transmembrane region" description="Helical" evidence="9">
    <location>
        <begin position="96"/>
        <end position="116"/>
    </location>
</feature>
<dbReference type="GO" id="GO:0022857">
    <property type="term" value="F:transmembrane transporter activity"/>
    <property type="evidence" value="ECO:0007669"/>
    <property type="project" value="InterPro"/>
</dbReference>
<dbReference type="GO" id="GO:0006865">
    <property type="term" value="P:amino acid transport"/>
    <property type="evidence" value="ECO:0007669"/>
    <property type="project" value="UniProtKB-KW"/>
</dbReference>
<accession>A0A523ULR4</accession>
<feature type="transmembrane region" description="Helical" evidence="9">
    <location>
        <begin position="36"/>
        <end position="56"/>
    </location>
</feature>
<evidence type="ECO:0000256" key="2">
    <source>
        <dbReference type="ARBA" id="ARBA00022448"/>
    </source>
</evidence>
<evidence type="ECO:0000256" key="5">
    <source>
        <dbReference type="ARBA" id="ARBA00022970"/>
    </source>
</evidence>
<evidence type="ECO:0000256" key="1">
    <source>
        <dbReference type="ARBA" id="ARBA00004651"/>
    </source>
</evidence>
<name>A0A523ULR4_UNCAE</name>
<keyword evidence="5" id="KW-0029">Amino-acid transport</keyword>
<comment type="caution">
    <text evidence="10">The sequence shown here is derived from an EMBL/GenBank/DDBJ whole genome shotgun (WGS) entry which is preliminary data.</text>
</comment>
<dbReference type="Proteomes" id="UP000320679">
    <property type="component" value="Unassembled WGS sequence"/>
</dbReference>
<dbReference type="PANTHER" id="PTHR11795">
    <property type="entry name" value="BRANCHED-CHAIN AMINO ACID TRANSPORT SYSTEM PERMEASE PROTEIN LIVH"/>
    <property type="match status" value="1"/>
</dbReference>